<evidence type="ECO:0000313" key="5">
    <source>
        <dbReference type="EMBL" id="OYO21508.1"/>
    </source>
</evidence>
<proteinExistence type="predicted"/>
<evidence type="ECO:0000256" key="3">
    <source>
        <dbReference type="SAM" id="SignalP"/>
    </source>
</evidence>
<feature type="domain" description="Mannosyl-glycoprotein endo-beta-N-acetylglucosamidase-like" evidence="4">
    <location>
        <begin position="71"/>
        <end position="229"/>
    </location>
</feature>
<dbReference type="EMBL" id="NMVQ01000014">
    <property type="protein sequence ID" value="OYO21508.1"/>
    <property type="molecule type" value="Genomic_DNA"/>
</dbReference>
<dbReference type="Gene3D" id="4.10.80.30">
    <property type="entry name" value="DNA polymerase, domain 6"/>
    <property type="match status" value="1"/>
</dbReference>
<feature type="region of interest" description="Disordered" evidence="2">
    <location>
        <begin position="232"/>
        <end position="366"/>
    </location>
</feature>
<dbReference type="InterPro" id="IPR051056">
    <property type="entry name" value="Glycosyl_Hydrolase_73"/>
</dbReference>
<dbReference type="SMART" id="SM00047">
    <property type="entry name" value="LYZ2"/>
    <property type="match status" value="1"/>
</dbReference>
<evidence type="ECO:0000259" key="4">
    <source>
        <dbReference type="SMART" id="SM00047"/>
    </source>
</evidence>
<protein>
    <recommendedName>
        <fullName evidence="4">Mannosyl-glycoprotein endo-beta-N-acetylglucosamidase-like domain-containing protein</fullName>
    </recommendedName>
</protein>
<dbReference type="Gene3D" id="1.10.530.10">
    <property type="match status" value="1"/>
</dbReference>
<feature type="compositionally biased region" description="Low complexity" evidence="2">
    <location>
        <begin position="334"/>
        <end position="355"/>
    </location>
</feature>
<evidence type="ECO:0000256" key="2">
    <source>
        <dbReference type="SAM" id="MobiDB-lite"/>
    </source>
</evidence>
<gene>
    <name evidence="5" type="ORF">CGZ93_10230</name>
</gene>
<feature type="chain" id="PRO_5013101154" description="Mannosyl-glycoprotein endo-beta-N-acetylglucosamidase-like domain-containing protein" evidence="3">
    <location>
        <begin position="22"/>
        <end position="366"/>
    </location>
</feature>
<dbReference type="GO" id="GO:0004040">
    <property type="term" value="F:amidase activity"/>
    <property type="evidence" value="ECO:0007669"/>
    <property type="project" value="InterPro"/>
</dbReference>
<dbReference type="OrthoDB" id="3734014at2"/>
<comment type="caution">
    <text evidence="5">The sequence shown here is derived from an EMBL/GenBank/DDBJ whole genome shotgun (WGS) entry which is preliminary data.</text>
</comment>
<dbReference type="AlphaFoldDB" id="A0A255H1B5"/>
<name>A0A255H1B5_9ACTN</name>
<organism evidence="5 6">
    <name type="scientific">Enemella dayhoffiae</name>
    <dbReference type="NCBI Taxonomy" id="2016507"/>
    <lineage>
        <taxon>Bacteria</taxon>
        <taxon>Bacillati</taxon>
        <taxon>Actinomycetota</taxon>
        <taxon>Actinomycetes</taxon>
        <taxon>Propionibacteriales</taxon>
        <taxon>Propionibacteriaceae</taxon>
        <taxon>Enemella</taxon>
    </lineage>
</organism>
<accession>A0A255H1B5</accession>
<dbReference type="Pfam" id="PF01832">
    <property type="entry name" value="Glucosaminidase"/>
    <property type="match status" value="1"/>
</dbReference>
<dbReference type="InterPro" id="IPR002901">
    <property type="entry name" value="MGlyc_endo_b_GlcNAc-like_dom"/>
</dbReference>
<feature type="compositionally biased region" description="Low complexity" evidence="2">
    <location>
        <begin position="233"/>
        <end position="317"/>
    </location>
</feature>
<keyword evidence="3" id="KW-0732">Signal</keyword>
<dbReference type="PANTHER" id="PTHR33308">
    <property type="entry name" value="PEPTIDOGLYCAN HYDROLASE FLGJ"/>
    <property type="match status" value="1"/>
</dbReference>
<keyword evidence="1" id="KW-0378">Hydrolase</keyword>
<reference evidence="5 6" key="1">
    <citation type="submission" date="2017-07" db="EMBL/GenBank/DDBJ databases">
        <title>Draft whole genome sequences of clinical Proprionibacteriaceae strains.</title>
        <authorList>
            <person name="Bernier A.-M."/>
            <person name="Bernard K."/>
            <person name="Domingo M.-C."/>
        </authorList>
    </citation>
    <scope>NUCLEOTIDE SEQUENCE [LARGE SCALE GENOMIC DNA]</scope>
    <source>
        <strain evidence="5 6">NML 130396</strain>
    </source>
</reference>
<feature type="signal peptide" evidence="3">
    <location>
        <begin position="1"/>
        <end position="21"/>
    </location>
</feature>
<keyword evidence="6" id="KW-1185">Reference proteome</keyword>
<sequence>MQLLVGAGFLRSLSGASAVFAALACERPLPHLRESEMNFLAGLSKGVVVSVSAAVIGSTAAITGAVLSGPADAVDNSSPSAYVRTVAPLAQANQTKYRVPASVSIAQSILESDWGKSGLTTRGNAYFGIKCSSNMGPYATGCLYLKTTEYDNGTYTTTAGFRTYKSAQDSFYDHGWFLTNNGRYAAAFRYPTDAKRFIAEVAKAGYATDPTYTKMIVDLMDRYNLYQYDRKGATQAPSTTKPAPSTTRPAPSTPAATPSRTATPSATATPSRTATPSATATPSRTATPRATATPTATPTASATPTATATPTASATPSLNPSAVRAEQPQDPMKAGAVKEAPRAAVAAPKASANRAESSGGLAKTGA</sequence>
<evidence type="ECO:0000256" key="1">
    <source>
        <dbReference type="ARBA" id="ARBA00022801"/>
    </source>
</evidence>
<evidence type="ECO:0000313" key="6">
    <source>
        <dbReference type="Proteomes" id="UP000216311"/>
    </source>
</evidence>
<dbReference type="PANTHER" id="PTHR33308:SF9">
    <property type="entry name" value="PEPTIDOGLYCAN HYDROLASE FLGJ"/>
    <property type="match status" value="1"/>
</dbReference>
<dbReference type="Proteomes" id="UP000216311">
    <property type="component" value="Unassembled WGS sequence"/>
</dbReference>